<name>A0A1M6J106_9FIRM</name>
<dbReference type="OrthoDB" id="9813151at2"/>
<keyword evidence="4" id="KW-0597">Phosphoprotein</keyword>
<dbReference type="SUPFAM" id="SSF47384">
    <property type="entry name" value="Homodimeric domain of signal transducing histidine kinase"/>
    <property type="match status" value="1"/>
</dbReference>
<organism evidence="11 12">
    <name type="scientific">Thermoclostridium caenicola</name>
    <dbReference type="NCBI Taxonomy" id="659425"/>
    <lineage>
        <taxon>Bacteria</taxon>
        <taxon>Bacillati</taxon>
        <taxon>Bacillota</taxon>
        <taxon>Clostridia</taxon>
        <taxon>Eubacteriales</taxon>
        <taxon>Oscillospiraceae</taxon>
        <taxon>Thermoclostridium</taxon>
    </lineage>
</organism>
<keyword evidence="6 11" id="KW-0418">Kinase</keyword>
<dbReference type="InterPro" id="IPR005467">
    <property type="entry name" value="His_kinase_dom"/>
</dbReference>
<evidence type="ECO:0000256" key="2">
    <source>
        <dbReference type="ARBA" id="ARBA00004370"/>
    </source>
</evidence>
<proteinExistence type="predicted"/>
<dbReference type="InterPro" id="IPR036890">
    <property type="entry name" value="HATPase_C_sf"/>
</dbReference>
<dbReference type="InterPro" id="IPR003594">
    <property type="entry name" value="HATPase_dom"/>
</dbReference>
<evidence type="ECO:0000256" key="1">
    <source>
        <dbReference type="ARBA" id="ARBA00000085"/>
    </source>
</evidence>
<feature type="domain" description="Histidine kinase" evidence="10">
    <location>
        <begin position="188"/>
        <end position="403"/>
    </location>
</feature>
<evidence type="ECO:0000256" key="3">
    <source>
        <dbReference type="ARBA" id="ARBA00012438"/>
    </source>
</evidence>
<keyword evidence="8 9" id="KW-0472">Membrane</keyword>
<dbReference type="Pfam" id="PF02518">
    <property type="entry name" value="HATPase_c"/>
    <property type="match status" value="1"/>
</dbReference>
<dbReference type="RefSeq" id="WP_149679377.1">
    <property type="nucleotide sequence ID" value="NZ_FQZP01000050.1"/>
</dbReference>
<evidence type="ECO:0000256" key="7">
    <source>
        <dbReference type="ARBA" id="ARBA00023012"/>
    </source>
</evidence>
<dbReference type="SMART" id="SM00387">
    <property type="entry name" value="HATPase_c"/>
    <property type="match status" value="1"/>
</dbReference>
<evidence type="ECO:0000259" key="10">
    <source>
        <dbReference type="PROSITE" id="PS50109"/>
    </source>
</evidence>
<keyword evidence="5" id="KW-0808">Transferase</keyword>
<dbReference type="GO" id="GO:0016036">
    <property type="term" value="P:cellular response to phosphate starvation"/>
    <property type="evidence" value="ECO:0007669"/>
    <property type="project" value="TreeGrafter"/>
</dbReference>
<comment type="subcellular location">
    <subcellularLocation>
        <location evidence="2">Membrane</location>
    </subcellularLocation>
</comment>
<dbReference type="SMART" id="SM00388">
    <property type="entry name" value="HisKA"/>
    <property type="match status" value="1"/>
</dbReference>
<dbReference type="GO" id="GO:0004721">
    <property type="term" value="F:phosphoprotein phosphatase activity"/>
    <property type="evidence" value="ECO:0007669"/>
    <property type="project" value="TreeGrafter"/>
</dbReference>
<comment type="catalytic activity">
    <reaction evidence="1">
        <text>ATP + protein L-histidine = ADP + protein N-phospho-L-histidine.</text>
        <dbReference type="EC" id="2.7.13.3"/>
    </reaction>
</comment>
<reference evidence="11 12" key="1">
    <citation type="submission" date="2016-11" db="EMBL/GenBank/DDBJ databases">
        <authorList>
            <person name="Varghese N."/>
            <person name="Submissions S."/>
        </authorList>
    </citation>
    <scope>NUCLEOTIDE SEQUENCE [LARGE SCALE GENOMIC DNA]</scope>
    <source>
        <strain evidence="11 12">DSM 19027</strain>
    </source>
</reference>
<evidence type="ECO:0000256" key="9">
    <source>
        <dbReference type="SAM" id="Phobius"/>
    </source>
</evidence>
<dbReference type="AlphaFoldDB" id="A0A1M6J106"/>
<evidence type="ECO:0000313" key="11">
    <source>
        <dbReference type="EMBL" id="SHJ40365.1"/>
    </source>
</evidence>
<dbReference type="PANTHER" id="PTHR45453">
    <property type="entry name" value="PHOSPHATE REGULON SENSOR PROTEIN PHOR"/>
    <property type="match status" value="1"/>
</dbReference>
<keyword evidence="7" id="KW-0902">Two-component regulatory system</keyword>
<dbReference type="GO" id="GO:0000155">
    <property type="term" value="F:phosphorelay sensor kinase activity"/>
    <property type="evidence" value="ECO:0007669"/>
    <property type="project" value="InterPro"/>
</dbReference>
<evidence type="ECO:0000256" key="4">
    <source>
        <dbReference type="ARBA" id="ARBA00022553"/>
    </source>
</evidence>
<evidence type="ECO:0000256" key="6">
    <source>
        <dbReference type="ARBA" id="ARBA00022777"/>
    </source>
</evidence>
<dbReference type="EC" id="2.7.13.3" evidence="3"/>
<keyword evidence="9" id="KW-0812">Transmembrane</keyword>
<dbReference type="SUPFAM" id="SSF55874">
    <property type="entry name" value="ATPase domain of HSP90 chaperone/DNA topoisomerase II/histidine kinase"/>
    <property type="match status" value="1"/>
</dbReference>
<keyword evidence="9" id="KW-1133">Transmembrane helix</keyword>
<dbReference type="Pfam" id="PF00512">
    <property type="entry name" value="HisKA"/>
    <property type="match status" value="1"/>
</dbReference>
<dbReference type="InterPro" id="IPR004358">
    <property type="entry name" value="Sig_transdc_His_kin-like_C"/>
</dbReference>
<dbReference type="Proteomes" id="UP000324781">
    <property type="component" value="Unassembled WGS sequence"/>
</dbReference>
<dbReference type="Gene3D" id="3.30.565.10">
    <property type="entry name" value="Histidine kinase-like ATPase, C-terminal domain"/>
    <property type="match status" value="1"/>
</dbReference>
<evidence type="ECO:0000313" key="12">
    <source>
        <dbReference type="Proteomes" id="UP000324781"/>
    </source>
</evidence>
<protein>
    <recommendedName>
        <fullName evidence="3">histidine kinase</fullName>
        <ecNumber evidence="3">2.7.13.3</ecNumber>
    </recommendedName>
</protein>
<dbReference type="InterPro" id="IPR036097">
    <property type="entry name" value="HisK_dim/P_sf"/>
</dbReference>
<evidence type="ECO:0000256" key="5">
    <source>
        <dbReference type="ARBA" id="ARBA00022679"/>
    </source>
</evidence>
<dbReference type="Gene3D" id="1.10.287.130">
    <property type="match status" value="1"/>
</dbReference>
<keyword evidence="12" id="KW-1185">Reference proteome</keyword>
<gene>
    <name evidence="11" type="ORF">SAMN05444373_10509</name>
</gene>
<dbReference type="PROSITE" id="PS50109">
    <property type="entry name" value="HIS_KIN"/>
    <property type="match status" value="1"/>
</dbReference>
<dbReference type="InterPro" id="IPR050351">
    <property type="entry name" value="BphY/WalK/GraS-like"/>
</dbReference>
<evidence type="ECO:0000256" key="8">
    <source>
        <dbReference type="ARBA" id="ARBA00023136"/>
    </source>
</evidence>
<dbReference type="InterPro" id="IPR003661">
    <property type="entry name" value="HisK_dim/P_dom"/>
</dbReference>
<dbReference type="FunFam" id="1.10.287.130:FF:000001">
    <property type="entry name" value="Two-component sensor histidine kinase"/>
    <property type="match status" value="1"/>
</dbReference>
<dbReference type="PRINTS" id="PR00344">
    <property type="entry name" value="BCTRLSENSOR"/>
</dbReference>
<accession>A0A1M6J106</accession>
<dbReference type="CDD" id="cd00082">
    <property type="entry name" value="HisKA"/>
    <property type="match status" value="1"/>
</dbReference>
<dbReference type="PANTHER" id="PTHR45453:SF1">
    <property type="entry name" value="PHOSPHATE REGULON SENSOR PROTEIN PHOR"/>
    <property type="match status" value="1"/>
</dbReference>
<dbReference type="FunFam" id="3.30.565.10:FF:000006">
    <property type="entry name" value="Sensor histidine kinase WalK"/>
    <property type="match status" value="1"/>
</dbReference>
<feature type="transmembrane region" description="Helical" evidence="9">
    <location>
        <begin position="12"/>
        <end position="36"/>
    </location>
</feature>
<dbReference type="GO" id="GO:0005886">
    <property type="term" value="C:plasma membrane"/>
    <property type="evidence" value="ECO:0007669"/>
    <property type="project" value="TreeGrafter"/>
</dbReference>
<dbReference type="EMBL" id="FQZP01000050">
    <property type="protein sequence ID" value="SHJ40365.1"/>
    <property type="molecule type" value="Genomic_DNA"/>
</dbReference>
<feature type="transmembrane region" description="Helical" evidence="9">
    <location>
        <begin position="149"/>
        <end position="172"/>
    </location>
</feature>
<sequence>MIRKLRLKFILINMSIVTIMLCVIFGLVMHFTRASLEQESINMMKKLVTRPFQLGMPNEPGESVRLPYFVIQLGHHGELVATGGGYYDLTDREFLDNLIRITFSSPRAFAVIEEYNLRYYRFDTPVNHFVVYSDISSERATLNNMRRSCFIIGGVSFFMFLGISIMLSRWAVKPVDVAWKQQKQFVADASHELKTPLTVIMTNAELAQSPEFDDMSRQKFIGSILTMARQMRGLIEQMLELAKADSADSGEVYETVDFSKLVSDALLPFEPVFFEKGLSLNARIDSNIKVAGDEGQLCQVMDVLLDNAQKYSREGGATWVSLKKHRKGRCLLTVANEGESIPPENLRNIFKRFYRVDKARSRAAGSFGLGLSIAESIVTRHRGKIWAESADGVNSFYVELPCS</sequence>